<reference evidence="6 7" key="1">
    <citation type="journal article" date="2015" name="Nature">
        <title>rRNA introns, odd ribosomes, and small enigmatic genomes across a large radiation of phyla.</title>
        <authorList>
            <person name="Brown C.T."/>
            <person name="Hug L.A."/>
            <person name="Thomas B.C."/>
            <person name="Sharon I."/>
            <person name="Castelle C.J."/>
            <person name="Singh A."/>
            <person name="Wilkins M.J."/>
            <person name="Williams K.H."/>
            <person name="Banfield J.F."/>
        </authorList>
    </citation>
    <scope>NUCLEOTIDE SEQUENCE [LARGE SCALE GENOMIC DNA]</scope>
</reference>
<dbReference type="Gene3D" id="1.10.1740.10">
    <property type="match status" value="1"/>
</dbReference>
<dbReference type="PANTHER" id="PTHR43133:SF8">
    <property type="entry name" value="RNA POLYMERASE SIGMA FACTOR HI_1459-RELATED"/>
    <property type="match status" value="1"/>
</dbReference>
<dbReference type="InterPro" id="IPR039425">
    <property type="entry name" value="RNA_pol_sigma-70-like"/>
</dbReference>
<gene>
    <name evidence="6" type="ORF">UY72_C0036G0001</name>
</gene>
<dbReference type="GO" id="GO:0016987">
    <property type="term" value="F:sigma factor activity"/>
    <property type="evidence" value="ECO:0007669"/>
    <property type="project" value="UniProtKB-KW"/>
</dbReference>
<dbReference type="SUPFAM" id="SSF88946">
    <property type="entry name" value="Sigma2 domain of RNA polymerase sigma factors"/>
    <property type="match status" value="1"/>
</dbReference>
<dbReference type="EMBL" id="LCRD01000036">
    <property type="protein sequence ID" value="KKW29659.1"/>
    <property type="molecule type" value="Genomic_DNA"/>
</dbReference>
<evidence type="ECO:0000256" key="3">
    <source>
        <dbReference type="ARBA" id="ARBA00023125"/>
    </source>
</evidence>
<dbReference type="Pfam" id="PF04542">
    <property type="entry name" value="Sigma70_r2"/>
    <property type="match status" value="1"/>
</dbReference>
<keyword evidence="4" id="KW-0804">Transcription</keyword>
<dbReference type="InterPro" id="IPR013325">
    <property type="entry name" value="RNA_pol_sigma_r2"/>
</dbReference>
<organism evidence="6 7">
    <name type="scientific">Candidatus Uhrbacteria bacterium GW2011_GWD2_52_7</name>
    <dbReference type="NCBI Taxonomy" id="1618989"/>
    <lineage>
        <taxon>Bacteria</taxon>
        <taxon>Candidatus Uhriibacteriota</taxon>
    </lineage>
</organism>
<dbReference type="PANTHER" id="PTHR43133">
    <property type="entry name" value="RNA POLYMERASE ECF-TYPE SIGMA FACTO"/>
    <property type="match status" value="1"/>
</dbReference>
<dbReference type="Proteomes" id="UP000034846">
    <property type="component" value="Unassembled WGS sequence"/>
</dbReference>
<dbReference type="InterPro" id="IPR007627">
    <property type="entry name" value="RNA_pol_sigma70_r2"/>
</dbReference>
<feature type="domain" description="RNA polymerase sigma-70 region 2" evidence="5">
    <location>
        <begin position="30"/>
        <end position="87"/>
    </location>
</feature>
<evidence type="ECO:0000259" key="5">
    <source>
        <dbReference type="Pfam" id="PF04542"/>
    </source>
</evidence>
<dbReference type="GO" id="GO:0003677">
    <property type="term" value="F:DNA binding"/>
    <property type="evidence" value="ECO:0007669"/>
    <property type="project" value="UniProtKB-KW"/>
</dbReference>
<comment type="caution">
    <text evidence="6">The sequence shown here is derived from an EMBL/GenBank/DDBJ whole genome shotgun (WGS) entry which is preliminary data.</text>
</comment>
<keyword evidence="2" id="KW-0731">Sigma factor</keyword>
<dbReference type="GO" id="GO:0006352">
    <property type="term" value="P:DNA-templated transcription initiation"/>
    <property type="evidence" value="ECO:0007669"/>
    <property type="project" value="InterPro"/>
</dbReference>
<sequence>MTLKNEALLVDRAKGLYGRQAFESAWDEIVNRYEERMRMVAYGIVRRQCVAKEITQHAFMSAMESIDSFQFGNFSGWLRLITRNLAVN</sequence>
<proteinExistence type="predicted"/>
<evidence type="ECO:0000256" key="2">
    <source>
        <dbReference type="ARBA" id="ARBA00023082"/>
    </source>
</evidence>
<accession>A0A0G2ABA3</accession>
<dbReference type="AlphaFoldDB" id="A0A0G2ABA3"/>
<protein>
    <submittedName>
        <fullName evidence="6">RNA polymerase sigma-70 factor</fullName>
    </submittedName>
</protein>
<keyword evidence="3" id="KW-0238">DNA-binding</keyword>
<keyword evidence="1" id="KW-0805">Transcription regulation</keyword>
<name>A0A0G2ABA3_9BACT</name>
<feature type="non-terminal residue" evidence="6">
    <location>
        <position position="88"/>
    </location>
</feature>
<evidence type="ECO:0000313" key="6">
    <source>
        <dbReference type="EMBL" id="KKW29659.1"/>
    </source>
</evidence>
<evidence type="ECO:0000313" key="7">
    <source>
        <dbReference type="Proteomes" id="UP000034846"/>
    </source>
</evidence>
<evidence type="ECO:0000256" key="1">
    <source>
        <dbReference type="ARBA" id="ARBA00023015"/>
    </source>
</evidence>
<evidence type="ECO:0000256" key="4">
    <source>
        <dbReference type="ARBA" id="ARBA00023163"/>
    </source>
</evidence>